<dbReference type="OrthoDB" id="439814at2759"/>
<organism evidence="2 3">
    <name type="scientific">Symbiodinium natans</name>
    <dbReference type="NCBI Taxonomy" id="878477"/>
    <lineage>
        <taxon>Eukaryota</taxon>
        <taxon>Sar</taxon>
        <taxon>Alveolata</taxon>
        <taxon>Dinophyceae</taxon>
        <taxon>Suessiales</taxon>
        <taxon>Symbiodiniaceae</taxon>
        <taxon>Symbiodinium</taxon>
    </lineage>
</organism>
<evidence type="ECO:0000256" key="1">
    <source>
        <dbReference type="SAM" id="MobiDB-lite"/>
    </source>
</evidence>
<protein>
    <submittedName>
        <fullName evidence="2">SPAG17 protein</fullName>
    </submittedName>
</protein>
<feature type="compositionally biased region" description="Pro residues" evidence="1">
    <location>
        <begin position="173"/>
        <end position="182"/>
    </location>
</feature>
<reference evidence="2" key="1">
    <citation type="submission" date="2021-02" db="EMBL/GenBank/DDBJ databases">
        <authorList>
            <person name="Dougan E. K."/>
            <person name="Rhodes N."/>
            <person name="Thang M."/>
            <person name="Chan C."/>
        </authorList>
    </citation>
    <scope>NUCLEOTIDE SEQUENCE</scope>
</reference>
<feature type="region of interest" description="Disordered" evidence="1">
    <location>
        <begin position="79"/>
        <end position="125"/>
    </location>
</feature>
<feature type="compositionally biased region" description="Acidic residues" evidence="1">
    <location>
        <begin position="205"/>
        <end position="214"/>
    </location>
</feature>
<dbReference type="AlphaFoldDB" id="A0A812MWF5"/>
<gene>
    <name evidence="2" type="primary">SPAG17</name>
    <name evidence="2" type="ORF">SNAT2548_LOCUS14932</name>
</gene>
<dbReference type="Proteomes" id="UP000604046">
    <property type="component" value="Unassembled WGS sequence"/>
</dbReference>
<dbReference type="GO" id="GO:1904158">
    <property type="term" value="P:axonemal central apparatus assembly"/>
    <property type="evidence" value="ECO:0007669"/>
    <property type="project" value="TreeGrafter"/>
</dbReference>
<dbReference type="Pfam" id="PF14874">
    <property type="entry name" value="PapD-like"/>
    <property type="match status" value="1"/>
</dbReference>
<feature type="region of interest" description="Disordered" evidence="1">
    <location>
        <begin position="150"/>
        <end position="229"/>
    </location>
</feature>
<comment type="caution">
    <text evidence="2">The sequence shown here is derived from an EMBL/GenBank/DDBJ whole genome shotgun (WGS) entry which is preliminary data.</text>
</comment>
<name>A0A812MWF5_9DINO</name>
<dbReference type="EMBL" id="CAJNDS010001802">
    <property type="protein sequence ID" value="CAE7281572.1"/>
    <property type="molecule type" value="Genomic_DNA"/>
</dbReference>
<dbReference type="InterPro" id="IPR026173">
    <property type="entry name" value="SPAG17"/>
</dbReference>
<evidence type="ECO:0000313" key="3">
    <source>
        <dbReference type="Proteomes" id="UP000604046"/>
    </source>
</evidence>
<sequence>MQVKCVRAYCTEVVEEAKEIPPDPAFAQGLSLDAFEHCVKALQGRLAEQRAPAAAELLSRALAVLAVAEGEGAALEAEALEAPKASEEATEEAQPPDGARKPEDSMQDQENIAPQATKPAKKGKKRLSVAETEWSFSYFKSETGLQFLMDTGMLDPDSKPRQASVVKEKRARPPPPPPPRTPWNPRLVGEPMEEPEKEASPENRAEEEDEEVEDGWPGAGFGGNEFGALPEEANQPQFFHPAQRVPIMAVQDEAPFGPHPDKKGPTWDVYGEPRGPKGKISQAYVGVNTDYMEVEGATGRKTNTAALAHKRSHVKGLGDNHMLVEVMPGACRFGPLRQGSLYRMSVYVRNLEVDVTRFNVKPPESKLVNVKWQPGHLAPGMATKLTVEVLALEPARIEQLLEVHTKAHVIRVPITARIVGAEEYDRLDAESMALHGRRIGRHREKSETHKPGPVQLITEPSYCKKVMGPTWQPPPVEFDDLPATELLR</sequence>
<evidence type="ECO:0000313" key="2">
    <source>
        <dbReference type="EMBL" id="CAE7281572.1"/>
    </source>
</evidence>
<dbReference type="GO" id="GO:1990716">
    <property type="term" value="C:axonemal central apparatus"/>
    <property type="evidence" value="ECO:0007669"/>
    <property type="project" value="TreeGrafter"/>
</dbReference>
<dbReference type="PANTHER" id="PTHR21963">
    <property type="entry name" value="PF6"/>
    <property type="match status" value="1"/>
</dbReference>
<accession>A0A812MWF5</accession>
<proteinExistence type="predicted"/>
<keyword evidence="3" id="KW-1185">Reference proteome</keyword>
<dbReference type="PANTHER" id="PTHR21963:SF1">
    <property type="entry name" value="SPERM-ASSOCIATED ANTIGEN 17"/>
    <property type="match status" value="1"/>
</dbReference>